<evidence type="ECO:0000256" key="1">
    <source>
        <dbReference type="ARBA" id="ARBA00001915"/>
    </source>
</evidence>
<name>A0A3B0AEP7_9ACTN</name>
<dbReference type="OrthoDB" id="3829284at2"/>
<evidence type="ECO:0000256" key="6">
    <source>
        <dbReference type="ARBA" id="ARBA00093780"/>
    </source>
</evidence>
<keyword evidence="2" id="KW-0479">Metal-binding</keyword>
<dbReference type="AlphaFoldDB" id="A0A3B0AEP7"/>
<comment type="cofactor">
    <cofactor evidence="1">
        <name>iron-sulfur cluster</name>
        <dbReference type="ChEBI" id="CHEBI:30408"/>
    </cofactor>
</comment>
<evidence type="ECO:0000313" key="10">
    <source>
        <dbReference type="Proteomes" id="UP000279968"/>
    </source>
</evidence>
<reference evidence="9 10" key="1">
    <citation type="journal article" date="2015" name="Int. J. Syst. Evol. Microbiol.">
        <title>Micromonospora costi sp. nov., isolated from a leaf of Costus speciosus.</title>
        <authorList>
            <person name="Thawai C."/>
        </authorList>
    </citation>
    <scope>NUCLEOTIDE SEQUENCE [LARGE SCALE GENOMIC DNA]</scope>
    <source>
        <strain evidence="9 10">CS1-12</strain>
    </source>
</reference>
<evidence type="ECO:0000313" key="9">
    <source>
        <dbReference type="EMBL" id="RKN59078.1"/>
    </source>
</evidence>
<organism evidence="9 10">
    <name type="scientific">Micromonospora costi</name>
    <dbReference type="NCBI Taxonomy" id="1530042"/>
    <lineage>
        <taxon>Bacteria</taxon>
        <taxon>Bacillati</taxon>
        <taxon>Actinomycetota</taxon>
        <taxon>Actinomycetes</taxon>
        <taxon>Micromonosporales</taxon>
        <taxon>Micromonosporaceae</taxon>
        <taxon>Micromonospora</taxon>
    </lineage>
</organism>
<gene>
    <name evidence="9" type="ORF">D7193_03620</name>
</gene>
<accession>A0A3B0AEP7</accession>
<keyword evidence="10" id="KW-1185">Reference proteome</keyword>
<evidence type="ECO:0000256" key="4">
    <source>
        <dbReference type="ARBA" id="ARBA00023004"/>
    </source>
</evidence>
<feature type="domain" description="Biotin synthase auxiliary protein C-terminal" evidence="8">
    <location>
        <begin position="48"/>
        <end position="68"/>
    </location>
</feature>
<evidence type="ECO:0000256" key="3">
    <source>
        <dbReference type="ARBA" id="ARBA00022756"/>
    </source>
</evidence>
<keyword evidence="3" id="KW-0093">Biotin biosynthesis</keyword>
<keyword evidence="4" id="KW-0408">Iron</keyword>
<dbReference type="EMBL" id="RBAN01000001">
    <property type="protein sequence ID" value="RKN59078.1"/>
    <property type="molecule type" value="Genomic_DNA"/>
</dbReference>
<sequence>MQPTVPSGTTPAWCDRCGEATGDGPHDACARARELEPPRYCAWCRRRMKVQVVPTGWTAVCVEHGEVRA</sequence>
<dbReference type="InterPro" id="IPR058605">
    <property type="entry name" value="BsaP_C"/>
</dbReference>
<comment type="function">
    <text evidence="5">Required for the activity of the biotin synthase BioB.</text>
</comment>
<proteinExistence type="inferred from homology"/>
<dbReference type="Proteomes" id="UP000279968">
    <property type="component" value="Unassembled WGS sequence"/>
</dbReference>
<evidence type="ECO:0000256" key="7">
    <source>
        <dbReference type="ARBA" id="ARBA00093796"/>
    </source>
</evidence>
<evidence type="ECO:0000256" key="2">
    <source>
        <dbReference type="ARBA" id="ARBA00022723"/>
    </source>
</evidence>
<comment type="similarity">
    <text evidence="6">Belongs to the BsaP family.</text>
</comment>
<evidence type="ECO:0000256" key="5">
    <source>
        <dbReference type="ARBA" id="ARBA00093761"/>
    </source>
</evidence>
<evidence type="ECO:0000259" key="8">
    <source>
        <dbReference type="Pfam" id="PF26519"/>
    </source>
</evidence>
<comment type="caution">
    <text evidence="9">The sequence shown here is derived from an EMBL/GenBank/DDBJ whole genome shotgun (WGS) entry which is preliminary data.</text>
</comment>
<protein>
    <recommendedName>
        <fullName evidence="7">Biotin synthase auxiliary protein</fullName>
    </recommendedName>
</protein>
<dbReference type="Pfam" id="PF26519">
    <property type="entry name" value="BsaP"/>
    <property type="match status" value="1"/>
</dbReference>